<reference evidence="3 4" key="1">
    <citation type="submission" date="2014-12" db="EMBL/GenBank/DDBJ databases">
        <title>Genome sequencing of Alteromonas marina AD001.</title>
        <authorList>
            <person name="Adrian T.G.S."/>
            <person name="Chan K.G."/>
        </authorList>
    </citation>
    <scope>NUCLEOTIDE SEQUENCE [LARGE SCALE GENOMIC DNA]</scope>
    <source>
        <strain evidence="3 4">AD001</strain>
    </source>
</reference>
<dbReference type="OrthoDB" id="9799347at2"/>
<organism evidence="3 4">
    <name type="scientific">Alteromonas marina</name>
    <dbReference type="NCBI Taxonomy" id="203795"/>
    <lineage>
        <taxon>Bacteria</taxon>
        <taxon>Pseudomonadati</taxon>
        <taxon>Pseudomonadota</taxon>
        <taxon>Gammaproteobacteria</taxon>
        <taxon>Alteromonadales</taxon>
        <taxon>Alteromonadaceae</taxon>
        <taxon>Alteromonas/Salinimonas group</taxon>
        <taxon>Alteromonas</taxon>
    </lineage>
</organism>
<dbReference type="PROSITE" id="PS00194">
    <property type="entry name" value="THIOREDOXIN_1"/>
    <property type="match status" value="1"/>
</dbReference>
<evidence type="ECO:0000313" key="4">
    <source>
        <dbReference type="Proteomes" id="UP000031197"/>
    </source>
</evidence>
<dbReference type="Pfam" id="PF00578">
    <property type="entry name" value="AhpC-TSA"/>
    <property type="match status" value="1"/>
</dbReference>
<gene>
    <name evidence="3" type="ORF">RJ41_11545</name>
</gene>
<dbReference type="InterPro" id="IPR050553">
    <property type="entry name" value="Thioredoxin_ResA/DsbE_sf"/>
</dbReference>
<comment type="caution">
    <text evidence="3">The sequence shown here is derived from an EMBL/GenBank/DDBJ whole genome shotgun (WGS) entry which is preliminary data.</text>
</comment>
<dbReference type="PANTHER" id="PTHR42852">
    <property type="entry name" value="THIOL:DISULFIDE INTERCHANGE PROTEIN DSBE"/>
    <property type="match status" value="1"/>
</dbReference>
<evidence type="ECO:0000259" key="2">
    <source>
        <dbReference type="PROSITE" id="PS51352"/>
    </source>
</evidence>
<proteinExistence type="predicted"/>
<evidence type="ECO:0000256" key="1">
    <source>
        <dbReference type="ARBA" id="ARBA00023284"/>
    </source>
</evidence>
<feature type="domain" description="Thioredoxin" evidence="2">
    <location>
        <begin position="22"/>
        <end position="167"/>
    </location>
</feature>
<protein>
    <submittedName>
        <fullName evidence="3">Thioredoxin</fullName>
    </submittedName>
</protein>
<evidence type="ECO:0000313" key="3">
    <source>
        <dbReference type="EMBL" id="KHT51997.1"/>
    </source>
</evidence>
<dbReference type="GO" id="GO:0016209">
    <property type="term" value="F:antioxidant activity"/>
    <property type="evidence" value="ECO:0007669"/>
    <property type="project" value="InterPro"/>
</dbReference>
<dbReference type="InterPro" id="IPR017937">
    <property type="entry name" value="Thioredoxin_CS"/>
</dbReference>
<accession>A0A0B3Z3B8</accession>
<dbReference type="InterPro" id="IPR013766">
    <property type="entry name" value="Thioredoxin_domain"/>
</dbReference>
<dbReference type="Proteomes" id="UP000031197">
    <property type="component" value="Unassembled WGS sequence"/>
</dbReference>
<keyword evidence="1" id="KW-0676">Redox-active center</keyword>
<dbReference type="AlphaFoldDB" id="A0A0B3Z3B8"/>
<dbReference type="Gene3D" id="3.40.30.10">
    <property type="entry name" value="Glutaredoxin"/>
    <property type="match status" value="1"/>
</dbReference>
<name>A0A0B3Z3B8_9ALTE</name>
<dbReference type="InterPro" id="IPR036249">
    <property type="entry name" value="Thioredoxin-like_sf"/>
</dbReference>
<keyword evidence="4" id="KW-1185">Reference proteome</keyword>
<dbReference type="InterPro" id="IPR000866">
    <property type="entry name" value="AhpC/TSA"/>
</dbReference>
<dbReference type="CDD" id="cd02966">
    <property type="entry name" value="TlpA_like_family"/>
    <property type="match status" value="1"/>
</dbReference>
<dbReference type="PROSITE" id="PS51352">
    <property type="entry name" value="THIOREDOXIN_2"/>
    <property type="match status" value="1"/>
</dbReference>
<dbReference type="RefSeq" id="WP_039220802.1">
    <property type="nucleotide sequence ID" value="NZ_JWLW01000018.1"/>
</dbReference>
<sequence length="170" mass="19207">MLLSQPKSNAGKIKPILFLVLLALVAFAGAYTYQRLQHDFETLDGTAYLWQDLEGKWVVVNYFAPWCAPCLREMPELVTFNHSLPDDTRLFAINYDLKTKPELKAMAEKFDIDLPVIISSPETKLPMQKPPYLPATFILGPDGKIKDTIMGEITATHLRQRLAELKGADE</sequence>
<dbReference type="GO" id="GO:0015036">
    <property type="term" value="F:disulfide oxidoreductase activity"/>
    <property type="evidence" value="ECO:0007669"/>
    <property type="project" value="UniProtKB-ARBA"/>
</dbReference>
<dbReference type="PANTHER" id="PTHR42852:SF13">
    <property type="entry name" value="PROTEIN DIPZ"/>
    <property type="match status" value="1"/>
</dbReference>
<dbReference type="SUPFAM" id="SSF52833">
    <property type="entry name" value="Thioredoxin-like"/>
    <property type="match status" value="1"/>
</dbReference>
<dbReference type="EMBL" id="JWLW01000018">
    <property type="protein sequence ID" value="KHT51997.1"/>
    <property type="molecule type" value="Genomic_DNA"/>
</dbReference>